<gene>
    <name evidence="8" type="ORF">DS843_05370</name>
</gene>
<dbReference type="CDD" id="cd06421">
    <property type="entry name" value="CESA_CelA_like"/>
    <property type="match status" value="1"/>
</dbReference>
<dbReference type="GO" id="GO:0016759">
    <property type="term" value="F:cellulose synthase activity"/>
    <property type="evidence" value="ECO:0007669"/>
    <property type="project" value="InterPro"/>
</dbReference>
<keyword evidence="3" id="KW-0808">Transferase</keyword>
<evidence type="ECO:0000313" key="9">
    <source>
        <dbReference type="Proteomes" id="UP000480854"/>
    </source>
</evidence>
<dbReference type="AlphaFoldDB" id="A0A9W7TZF6"/>
<dbReference type="OrthoDB" id="9806824at2"/>
<dbReference type="PANTHER" id="PTHR43867">
    <property type="entry name" value="CELLULOSE SYNTHASE CATALYTIC SUBUNIT A [UDP-FORMING]"/>
    <property type="match status" value="1"/>
</dbReference>
<keyword evidence="5 7" id="KW-1133">Transmembrane helix</keyword>
<evidence type="ECO:0000313" key="8">
    <source>
        <dbReference type="EMBL" id="KAA0682842.1"/>
    </source>
</evidence>
<evidence type="ECO:0000256" key="3">
    <source>
        <dbReference type="ARBA" id="ARBA00022679"/>
    </source>
</evidence>
<keyword evidence="2" id="KW-0328">Glycosyltransferase</keyword>
<feature type="transmembrane region" description="Helical" evidence="7">
    <location>
        <begin position="372"/>
        <end position="395"/>
    </location>
</feature>
<dbReference type="EMBL" id="QOKW01000003">
    <property type="protein sequence ID" value="KAA0682842.1"/>
    <property type="molecule type" value="Genomic_DNA"/>
</dbReference>
<evidence type="ECO:0000256" key="6">
    <source>
        <dbReference type="ARBA" id="ARBA00023136"/>
    </source>
</evidence>
<keyword evidence="6 7" id="KW-0472">Membrane</keyword>
<dbReference type="InterPro" id="IPR003919">
    <property type="entry name" value="Cell_synth_A"/>
</dbReference>
<evidence type="ECO:0000256" key="5">
    <source>
        <dbReference type="ARBA" id="ARBA00022989"/>
    </source>
</evidence>
<reference evidence="8 9" key="1">
    <citation type="submission" date="2018-07" db="EMBL/GenBank/DDBJ databases">
        <title>Genome sequence of Azospirillum sp. ATCC 49961.</title>
        <authorList>
            <person name="Sant'Anna F.H."/>
            <person name="Baldani J.I."/>
            <person name="Zilli J.E."/>
            <person name="Reis V.M."/>
            <person name="Hartmann A."/>
            <person name="Cruz L."/>
            <person name="de Souza E.M."/>
            <person name="de Oliveira Pedrosa F."/>
            <person name="Passaglia L.M.P."/>
        </authorList>
    </citation>
    <scope>NUCLEOTIDE SEQUENCE [LARGE SCALE GENOMIC DNA]</scope>
    <source>
        <strain evidence="8 9">ATCC 49961</strain>
    </source>
</reference>
<keyword evidence="4 7" id="KW-0812">Transmembrane</keyword>
<dbReference type="Pfam" id="PF13641">
    <property type="entry name" value="Glyco_tranf_2_3"/>
    <property type="match status" value="1"/>
</dbReference>
<feature type="transmembrane region" description="Helical" evidence="7">
    <location>
        <begin position="407"/>
        <end position="425"/>
    </location>
</feature>
<organism evidence="8 9">
    <name type="scientific">Roseomonas genomospecies 6</name>
    <dbReference type="NCBI Taxonomy" id="214106"/>
    <lineage>
        <taxon>Bacteria</taxon>
        <taxon>Pseudomonadati</taxon>
        <taxon>Pseudomonadota</taxon>
        <taxon>Alphaproteobacteria</taxon>
        <taxon>Acetobacterales</taxon>
        <taxon>Roseomonadaceae</taxon>
        <taxon>Roseomonas</taxon>
    </lineage>
</organism>
<comment type="caution">
    <text evidence="8">The sequence shown here is derived from an EMBL/GenBank/DDBJ whole genome shotgun (WGS) entry which is preliminary data.</text>
</comment>
<evidence type="ECO:0000256" key="7">
    <source>
        <dbReference type="SAM" id="Phobius"/>
    </source>
</evidence>
<dbReference type="RefSeq" id="WP_149467858.1">
    <property type="nucleotide sequence ID" value="NZ_QOKW01000003.1"/>
</dbReference>
<feature type="transmembrane region" description="Helical" evidence="7">
    <location>
        <begin position="70"/>
        <end position="91"/>
    </location>
</feature>
<evidence type="ECO:0000256" key="2">
    <source>
        <dbReference type="ARBA" id="ARBA00022676"/>
    </source>
</evidence>
<dbReference type="SUPFAM" id="SSF53448">
    <property type="entry name" value="Nucleotide-diphospho-sugar transferases"/>
    <property type="match status" value="1"/>
</dbReference>
<accession>A0A9W7TZF6</accession>
<dbReference type="Gene3D" id="3.90.550.10">
    <property type="entry name" value="Spore Coat Polysaccharide Biosynthesis Protein SpsA, Chain A"/>
    <property type="match status" value="1"/>
</dbReference>
<dbReference type="GO" id="GO:0005886">
    <property type="term" value="C:plasma membrane"/>
    <property type="evidence" value="ECO:0007669"/>
    <property type="project" value="TreeGrafter"/>
</dbReference>
<name>A0A9W7TZF6_9PROT</name>
<feature type="transmembrane region" description="Helical" evidence="7">
    <location>
        <begin position="34"/>
        <end position="50"/>
    </location>
</feature>
<comment type="subcellular location">
    <subcellularLocation>
        <location evidence="1">Membrane</location>
        <topology evidence="1">Multi-pass membrane protein</topology>
    </subcellularLocation>
</comment>
<proteinExistence type="predicted"/>
<feature type="transmembrane region" description="Helical" evidence="7">
    <location>
        <begin position="6"/>
        <end position="27"/>
    </location>
</feature>
<dbReference type="GO" id="GO:0006011">
    <property type="term" value="P:UDP-alpha-D-glucose metabolic process"/>
    <property type="evidence" value="ECO:0007669"/>
    <property type="project" value="InterPro"/>
</dbReference>
<feature type="transmembrane region" description="Helical" evidence="7">
    <location>
        <begin position="484"/>
        <end position="504"/>
    </location>
</feature>
<dbReference type="Proteomes" id="UP000480854">
    <property type="component" value="Unassembled WGS sequence"/>
</dbReference>
<keyword evidence="9" id="KW-1185">Reference proteome</keyword>
<dbReference type="PANTHER" id="PTHR43867:SF2">
    <property type="entry name" value="CELLULOSE SYNTHASE CATALYTIC SUBUNIT A [UDP-FORMING]"/>
    <property type="match status" value="1"/>
</dbReference>
<dbReference type="GO" id="GO:0035438">
    <property type="term" value="F:cyclic-di-GMP binding"/>
    <property type="evidence" value="ECO:0007669"/>
    <property type="project" value="InterPro"/>
</dbReference>
<dbReference type="PRINTS" id="PR01439">
    <property type="entry name" value="CELLSNTHASEA"/>
</dbReference>
<dbReference type="InterPro" id="IPR050321">
    <property type="entry name" value="Glycosyltr_2/OpgH_subfam"/>
</dbReference>
<sequence>MVLSPFEASFAPALLVCGAALAVLPFCRPDDSRVRVVMFAICIALGWRYIVWRFTGSVPPLAFSAEAVGAWAFVLLEAATIASSSLAFVMLSRVRNRSGEADEHAGWWRPGEPPQVDVLIATYNEEEAILARTIAGALGIDHPRLRVWVLDDGKRDWLRDLCARKGCHYLQRPDNSHAKAGNINHALKHLAALPRQPDFVVVLDADFVPHANFVTRALALFHDPSVGLVQTPQHFFNPDPIQSNLRIGRAYPDEQRFFFDHMLASRDAWGIAFCCGTSSMMRWKGLQAIGGFPTDSVTEDFLVTIRLKERGWRTVYLNERLSDGLAPEGLKEYITQRGRWCLGMIQIFRGPTGPFAKNRLSLIDRVGLIDSFLYWAVTFPFRFACFFAPILYWWFGISIVNATAPDVVSYFVPYFVATMIALNWVTRGQIIPLLNDVSQMLTMFEIIQAVAVGLVKPKGHKFKVTAKGGQRDRVTVQWGMMRRFGLLAAATAGGMIYASLADYAPQGGAGDGKIIVLFWSFYNLAALALAMVVCVELPRYRQDERFWTDEQADVEIVGPEIVGPGIIGQEGGRTHRMRVLDISLGGLRMWGTLDAAPGSPVLVHIGEVGPVQATLVGQEDGAFTLCFAEDAPENAGVRDRLIRKLYSGRYSGAAPSISLEKILTGLRARATR</sequence>
<protein>
    <submittedName>
        <fullName evidence="8">Glycosyltransferase</fullName>
    </submittedName>
</protein>
<feature type="transmembrane region" description="Helical" evidence="7">
    <location>
        <begin position="516"/>
        <end position="535"/>
    </location>
</feature>
<evidence type="ECO:0000256" key="4">
    <source>
        <dbReference type="ARBA" id="ARBA00022692"/>
    </source>
</evidence>
<evidence type="ECO:0000256" key="1">
    <source>
        <dbReference type="ARBA" id="ARBA00004141"/>
    </source>
</evidence>
<dbReference type="InterPro" id="IPR029044">
    <property type="entry name" value="Nucleotide-diphossugar_trans"/>
</dbReference>